<organism evidence="2 3">
    <name type="scientific">Cystobacter fuscus (strain ATCC 25194 / DSM 2262 / NBRC 100088 / M29)</name>
    <dbReference type="NCBI Taxonomy" id="1242864"/>
    <lineage>
        <taxon>Bacteria</taxon>
        <taxon>Pseudomonadati</taxon>
        <taxon>Myxococcota</taxon>
        <taxon>Myxococcia</taxon>
        <taxon>Myxococcales</taxon>
        <taxon>Cystobacterineae</taxon>
        <taxon>Archangiaceae</taxon>
        <taxon>Cystobacter</taxon>
    </lineage>
</organism>
<sequence>MEWPPPATSRKNKKGNWGKKVESPSLYKKAKALGLKRGGDKDPSTSGGEG</sequence>
<feature type="region of interest" description="Disordered" evidence="1">
    <location>
        <begin position="1"/>
        <end position="25"/>
    </location>
</feature>
<keyword evidence="3" id="KW-1185">Reference proteome</keyword>
<evidence type="ECO:0000313" key="2">
    <source>
        <dbReference type="EMBL" id="EPX62566.1"/>
    </source>
</evidence>
<gene>
    <name evidence="2" type="ORF">D187_008754</name>
</gene>
<dbReference type="Proteomes" id="UP000011682">
    <property type="component" value="Unassembled WGS sequence"/>
</dbReference>
<proteinExistence type="predicted"/>
<feature type="region of interest" description="Disordered" evidence="1">
    <location>
        <begin position="31"/>
        <end position="50"/>
    </location>
</feature>
<protein>
    <submittedName>
        <fullName evidence="2">Uncharacterized protein</fullName>
    </submittedName>
</protein>
<dbReference type="EMBL" id="ANAH02000007">
    <property type="protein sequence ID" value="EPX62566.1"/>
    <property type="molecule type" value="Genomic_DNA"/>
</dbReference>
<name>S9PHP0_CYSF2</name>
<evidence type="ECO:0000313" key="3">
    <source>
        <dbReference type="Proteomes" id="UP000011682"/>
    </source>
</evidence>
<comment type="caution">
    <text evidence="2">The sequence shown here is derived from an EMBL/GenBank/DDBJ whole genome shotgun (WGS) entry which is preliminary data.</text>
</comment>
<evidence type="ECO:0000256" key="1">
    <source>
        <dbReference type="SAM" id="MobiDB-lite"/>
    </source>
</evidence>
<accession>S9PHP0</accession>
<reference evidence="2" key="1">
    <citation type="submission" date="2013-05" db="EMBL/GenBank/DDBJ databases">
        <title>Genome assembly of Cystobacter fuscus DSM 2262.</title>
        <authorList>
            <person name="Sharma G."/>
            <person name="Khatri I."/>
            <person name="Kaur C."/>
            <person name="Mayilraj S."/>
            <person name="Subramanian S."/>
        </authorList>
    </citation>
    <scope>NUCLEOTIDE SEQUENCE [LARGE SCALE GENOMIC DNA]</scope>
    <source>
        <strain evidence="2">DSM 2262</strain>
    </source>
</reference>
<dbReference type="AlphaFoldDB" id="S9PHP0"/>